<feature type="region of interest" description="Disordered" evidence="1">
    <location>
        <begin position="20"/>
        <end position="42"/>
    </location>
</feature>
<feature type="compositionally biased region" description="Basic and acidic residues" evidence="1">
    <location>
        <begin position="20"/>
        <end position="37"/>
    </location>
</feature>
<evidence type="ECO:0000313" key="3">
    <source>
        <dbReference type="WBParaSite" id="nRc.2.0.1.t11374-RA"/>
    </source>
</evidence>
<evidence type="ECO:0000256" key="1">
    <source>
        <dbReference type="SAM" id="MobiDB-lite"/>
    </source>
</evidence>
<dbReference type="AlphaFoldDB" id="A0A915IB18"/>
<protein>
    <submittedName>
        <fullName evidence="3">Uncharacterized protein</fullName>
    </submittedName>
</protein>
<name>A0A915IB18_ROMCU</name>
<accession>A0A915IB18</accession>
<reference evidence="3" key="1">
    <citation type="submission" date="2022-11" db="UniProtKB">
        <authorList>
            <consortium name="WormBaseParasite"/>
        </authorList>
    </citation>
    <scope>IDENTIFICATION</scope>
</reference>
<dbReference type="WBParaSite" id="nRc.2.0.1.t11374-RA">
    <property type="protein sequence ID" value="nRc.2.0.1.t11374-RA"/>
    <property type="gene ID" value="nRc.2.0.1.g11374"/>
</dbReference>
<sequence length="91" mass="10319">MSSVEAPPKSLTEENCRAHLETTSKVDKPPSFDGGDHLEDEPMETEWLDRIIDSSSAALQAEIPIFFEDIMPDQKRLILLTNSVDYQLRVE</sequence>
<organism evidence="2 3">
    <name type="scientific">Romanomermis culicivorax</name>
    <name type="common">Nematode worm</name>
    <dbReference type="NCBI Taxonomy" id="13658"/>
    <lineage>
        <taxon>Eukaryota</taxon>
        <taxon>Metazoa</taxon>
        <taxon>Ecdysozoa</taxon>
        <taxon>Nematoda</taxon>
        <taxon>Enoplea</taxon>
        <taxon>Dorylaimia</taxon>
        <taxon>Mermithida</taxon>
        <taxon>Mermithoidea</taxon>
        <taxon>Mermithidae</taxon>
        <taxon>Romanomermis</taxon>
    </lineage>
</organism>
<proteinExistence type="predicted"/>
<dbReference type="Proteomes" id="UP000887565">
    <property type="component" value="Unplaced"/>
</dbReference>
<evidence type="ECO:0000313" key="2">
    <source>
        <dbReference type="Proteomes" id="UP000887565"/>
    </source>
</evidence>
<keyword evidence="2" id="KW-1185">Reference proteome</keyword>